<organism evidence="3 4">
    <name type="scientific">Dendrothele bispora (strain CBS 962.96)</name>
    <dbReference type="NCBI Taxonomy" id="1314807"/>
    <lineage>
        <taxon>Eukaryota</taxon>
        <taxon>Fungi</taxon>
        <taxon>Dikarya</taxon>
        <taxon>Basidiomycota</taxon>
        <taxon>Agaricomycotina</taxon>
        <taxon>Agaricomycetes</taxon>
        <taxon>Agaricomycetidae</taxon>
        <taxon>Agaricales</taxon>
        <taxon>Agaricales incertae sedis</taxon>
        <taxon>Dendrothele</taxon>
    </lineage>
</organism>
<keyword evidence="2" id="KW-0812">Transmembrane</keyword>
<sequence>MSKIPRNATPALLAPRFSQSSGECTTHGNIVECHSHSSNISPGFIVAIVIIGLLVIGSIVGTFIWCRINKKKKLARKNAFQNSLMTNPTMLPMTAPAQYSLSQPGAQYDPGAYHAATAYVPTTGQPYSTPVQTASSITIPLPPPSGGDQNDYHPSAFTGQEVKDPFGSSSSSYVSHSGSVPTISAPPSVPSMHQSRSG</sequence>
<protein>
    <submittedName>
        <fullName evidence="3">Uncharacterized protein</fullName>
    </submittedName>
</protein>
<proteinExistence type="predicted"/>
<evidence type="ECO:0000313" key="3">
    <source>
        <dbReference type="EMBL" id="THU78651.1"/>
    </source>
</evidence>
<dbReference type="Proteomes" id="UP000297245">
    <property type="component" value="Unassembled WGS sequence"/>
</dbReference>
<gene>
    <name evidence="3" type="ORF">K435DRAFT_811370</name>
</gene>
<keyword evidence="4" id="KW-1185">Reference proteome</keyword>
<evidence type="ECO:0000256" key="2">
    <source>
        <dbReference type="SAM" id="Phobius"/>
    </source>
</evidence>
<keyword evidence="2" id="KW-0472">Membrane</keyword>
<name>A0A4S8KSM5_DENBC</name>
<feature type="region of interest" description="Disordered" evidence="1">
    <location>
        <begin position="140"/>
        <end position="198"/>
    </location>
</feature>
<feature type="transmembrane region" description="Helical" evidence="2">
    <location>
        <begin position="44"/>
        <end position="66"/>
    </location>
</feature>
<evidence type="ECO:0000313" key="4">
    <source>
        <dbReference type="Proteomes" id="UP000297245"/>
    </source>
</evidence>
<keyword evidence="2" id="KW-1133">Transmembrane helix</keyword>
<accession>A0A4S8KSM5</accession>
<dbReference type="AlphaFoldDB" id="A0A4S8KSM5"/>
<feature type="compositionally biased region" description="Low complexity" evidence="1">
    <location>
        <begin position="167"/>
        <end position="180"/>
    </location>
</feature>
<reference evidence="3 4" key="1">
    <citation type="journal article" date="2019" name="Nat. Ecol. Evol.">
        <title>Megaphylogeny resolves global patterns of mushroom evolution.</title>
        <authorList>
            <person name="Varga T."/>
            <person name="Krizsan K."/>
            <person name="Foldi C."/>
            <person name="Dima B."/>
            <person name="Sanchez-Garcia M."/>
            <person name="Sanchez-Ramirez S."/>
            <person name="Szollosi G.J."/>
            <person name="Szarkandi J.G."/>
            <person name="Papp V."/>
            <person name="Albert L."/>
            <person name="Andreopoulos W."/>
            <person name="Angelini C."/>
            <person name="Antonin V."/>
            <person name="Barry K.W."/>
            <person name="Bougher N.L."/>
            <person name="Buchanan P."/>
            <person name="Buyck B."/>
            <person name="Bense V."/>
            <person name="Catcheside P."/>
            <person name="Chovatia M."/>
            <person name="Cooper J."/>
            <person name="Damon W."/>
            <person name="Desjardin D."/>
            <person name="Finy P."/>
            <person name="Geml J."/>
            <person name="Haridas S."/>
            <person name="Hughes K."/>
            <person name="Justo A."/>
            <person name="Karasinski D."/>
            <person name="Kautmanova I."/>
            <person name="Kiss B."/>
            <person name="Kocsube S."/>
            <person name="Kotiranta H."/>
            <person name="LaButti K.M."/>
            <person name="Lechner B.E."/>
            <person name="Liimatainen K."/>
            <person name="Lipzen A."/>
            <person name="Lukacs Z."/>
            <person name="Mihaltcheva S."/>
            <person name="Morgado L.N."/>
            <person name="Niskanen T."/>
            <person name="Noordeloos M.E."/>
            <person name="Ohm R.A."/>
            <person name="Ortiz-Santana B."/>
            <person name="Ovrebo C."/>
            <person name="Racz N."/>
            <person name="Riley R."/>
            <person name="Savchenko A."/>
            <person name="Shiryaev A."/>
            <person name="Soop K."/>
            <person name="Spirin V."/>
            <person name="Szebenyi C."/>
            <person name="Tomsovsky M."/>
            <person name="Tulloss R.E."/>
            <person name="Uehling J."/>
            <person name="Grigoriev I.V."/>
            <person name="Vagvolgyi C."/>
            <person name="Papp T."/>
            <person name="Martin F.M."/>
            <person name="Miettinen O."/>
            <person name="Hibbett D.S."/>
            <person name="Nagy L.G."/>
        </authorList>
    </citation>
    <scope>NUCLEOTIDE SEQUENCE [LARGE SCALE GENOMIC DNA]</scope>
    <source>
        <strain evidence="3 4">CBS 962.96</strain>
    </source>
</reference>
<dbReference type="EMBL" id="ML180157">
    <property type="protein sequence ID" value="THU78651.1"/>
    <property type="molecule type" value="Genomic_DNA"/>
</dbReference>
<evidence type="ECO:0000256" key="1">
    <source>
        <dbReference type="SAM" id="MobiDB-lite"/>
    </source>
</evidence>